<organism evidence="1 2">
    <name type="scientific">Prunus yedoensis var. nudiflora</name>
    <dbReference type="NCBI Taxonomy" id="2094558"/>
    <lineage>
        <taxon>Eukaryota</taxon>
        <taxon>Viridiplantae</taxon>
        <taxon>Streptophyta</taxon>
        <taxon>Embryophyta</taxon>
        <taxon>Tracheophyta</taxon>
        <taxon>Spermatophyta</taxon>
        <taxon>Magnoliopsida</taxon>
        <taxon>eudicotyledons</taxon>
        <taxon>Gunneridae</taxon>
        <taxon>Pentapetalae</taxon>
        <taxon>rosids</taxon>
        <taxon>fabids</taxon>
        <taxon>Rosales</taxon>
        <taxon>Rosaceae</taxon>
        <taxon>Amygdaloideae</taxon>
        <taxon>Amygdaleae</taxon>
        <taxon>Prunus</taxon>
    </lineage>
</organism>
<protein>
    <submittedName>
        <fullName evidence="1">Uncharacterized protein</fullName>
    </submittedName>
</protein>
<accession>A0A314YJ97</accession>
<sequence>MQGSLNGLVGFTVAFINILFSRSHLGPYNAEDIVEKYPGEARPIPGAVLPNFGQTRVGKIHEFHMRHDCERFLQGGD</sequence>
<gene>
    <name evidence="1" type="ORF">Pyn_02869</name>
</gene>
<name>A0A314YJ97_PRUYE</name>
<dbReference type="EMBL" id="PJQY01000997">
    <property type="protein sequence ID" value="PQQ06180.1"/>
    <property type="molecule type" value="Genomic_DNA"/>
</dbReference>
<evidence type="ECO:0000313" key="2">
    <source>
        <dbReference type="Proteomes" id="UP000250321"/>
    </source>
</evidence>
<reference evidence="1 2" key="1">
    <citation type="submission" date="2018-02" db="EMBL/GenBank/DDBJ databases">
        <title>Draft genome of wild Prunus yedoensis var. nudiflora.</title>
        <authorList>
            <person name="Baek S."/>
            <person name="Kim J.-H."/>
            <person name="Choi K."/>
            <person name="Kim G.-B."/>
            <person name="Cho A."/>
            <person name="Jang H."/>
            <person name="Shin C.-H."/>
            <person name="Yu H.-J."/>
            <person name="Mun J.-H."/>
        </authorList>
    </citation>
    <scope>NUCLEOTIDE SEQUENCE [LARGE SCALE GENOMIC DNA]</scope>
    <source>
        <strain evidence="2">cv. Jeju island</strain>
        <tissue evidence="1">Leaf</tissue>
    </source>
</reference>
<keyword evidence="2" id="KW-1185">Reference proteome</keyword>
<dbReference type="Proteomes" id="UP000250321">
    <property type="component" value="Unassembled WGS sequence"/>
</dbReference>
<proteinExistence type="predicted"/>
<comment type="caution">
    <text evidence="1">The sequence shown here is derived from an EMBL/GenBank/DDBJ whole genome shotgun (WGS) entry which is preliminary data.</text>
</comment>
<evidence type="ECO:0000313" key="1">
    <source>
        <dbReference type="EMBL" id="PQQ06180.1"/>
    </source>
</evidence>
<dbReference type="AlphaFoldDB" id="A0A314YJ97"/>